<sequence>MPLAQIAEPWPTVELVQLDTEVRKCEINGLLCTCVASFSPNRVVPFKERELISFSLKSGLSVE</sequence>
<name>A0A3B5L221_9TELE</name>
<evidence type="ECO:0000313" key="1">
    <source>
        <dbReference type="Ensembl" id="ENSXCOP00000006348.1"/>
    </source>
</evidence>
<dbReference type="AlphaFoldDB" id="A0A3B5L221"/>
<organism evidence="1 2">
    <name type="scientific">Xiphophorus couchianus</name>
    <name type="common">Monterrey platyfish</name>
    <dbReference type="NCBI Taxonomy" id="32473"/>
    <lineage>
        <taxon>Eukaryota</taxon>
        <taxon>Metazoa</taxon>
        <taxon>Chordata</taxon>
        <taxon>Craniata</taxon>
        <taxon>Vertebrata</taxon>
        <taxon>Euteleostomi</taxon>
        <taxon>Actinopterygii</taxon>
        <taxon>Neopterygii</taxon>
        <taxon>Teleostei</taxon>
        <taxon>Neoteleostei</taxon>
        <taxon>Acanthomorphata</taxon>
        <taxon>Ovalentaria</taxon>
        <taxon>Atherinomorphae</taxon>
        <taxon>Cyprinodontiformes</taxon>
        <taxon>Poeciliidae</taxon>
        <taxon>Poeciliinae</taxon>
        <taxon>Xiphophorus</taxon>
    </lineage>
</organism>
<keyword evidence="2" id="KW-1185">Reference proteome</keyword>
<evidence type="ECO:0000313" key="2">
    <source>
        <dbReference type="Proteomes" id="UP000261380"/>
    </source>
</evidence>
<dbReference type="Proteomes" id="UP000261380">
    <property type="component" value="Unplaced"/>
</dbReference>
<reference evidence="1" key="1">
    <citation type="submission" date="2025-08" db="UniProtKB">
        <authorList>
            <consortium name="Ensembl"/>
        </authorList>
    </citation>
    <scope>IDENTIFICATION</scope>
</reference>
<accession>A0A3B5L221</accession>
<proteinExistence type="predicted"/>
<protein>
    <submittedName>
        <fullName evidence="1">Uncharacterized protein</fullName>
    </submittedName>
</protein>
<dbReference type="Ensembl" id="ENSXCOT00000006426.1">
    <property type="protein sequence ID" value="ENSXCOP00000006348.1"/>
    <property type="gene ID" value="ENSXCOG00000004908.1"/>
</dbReference>
<reference evidence="1" key="2">
    <citation type="submission" date="2025-09" db="UniProtKB">
        <authorList>
            <consortium name="Ensembl"/>
        </authorList>
    </citation>
    <scope>IDENTIFICATION</scope>
</reference>